<name>A0ABM6LXJ9_9GAMM</name>
<dbReference type="InterPro" id="IPR047112">
    <property type="entry name" value="RecG/Mfd"/>
</dbReference>
<sequence length="682" mass="77201">MEFVDFSGVGDATVKVLAKYNLNTPEDLLTIFPKEYKDTRHITLIKDLVSDKKFLIEGRVSNVSYKKFGKKFLRFIVSDETGFCTIMLFKFYPNQIAMLEKAEFIRCYGKADKAELSLNPQMVHPEWAVVNNGNSSLEQKLSAVYKVKKISDKLIAKMISKILYEKKVVNILPYEYLKQYGLMSFIDALYYVHALTNSIDDKYLQKARSSIKFEEMLAYKLAEESIKKDMTKPLSSRLSLNLSEKQSFLNKLPYSLTDAQSRAIDEILTDIDQKNTMIRLLQGDVGAGKTIVAAMTLYAAVKSGYQAAIMAPTEILAEQHYNFLLDYFSGFGIDVVPLLGKLTAKQTRESLEKIKIFKKCVIVGTHAIFQDKVDYCNLGLVVVDEQHRFGVEQRLALINKASVNGNKLAPHQLIISATPIPRTLAMTLYGNLKLSILDELPPNRKPIVTIVLNRAKKENLITKLKDAVVRKEQSYWVCPLVEESEDLDFLQDVKTLYKELSVCLGQEKVGLVYGSMKSKEKLQEMNAFKSAEYDVLVATTVIEVGVDVPNASIMIIDNAERLGISQLHQLRGRVGRGAKESFCVLLYSDKISEVGKKRLSLVRESQDGFYLAEKDLEIRGAGDILGKEQSGVSTFKTFDINEYYDNYERVAQLAEMIVKSNPDVAKKIVNKWFNKRVNYVDV</sequence>
<dbReference type="SUPFAM" id="SSF52540">
    <property type="entry name" value="P-loop containing nucleoside triphosphate hydrolases"/>
    <property type="match status" value="2"/>
</dbReference>
<dbReference type="SMART" id="SM00490">
    <property type="entry name" value="HELICc"/>
    <property type="match status" value="1"/>
</dbReference>
<dbReference type="Gene3D" id="3.40.50.300">
    <property type="entry name" value="P-loop containing nucleotide triphosphate hydrolases"/>
    <property type="match status" value="2"/>
</dbReference>
<dbReference type="PROSITE" id="PS51194">
    <property type="entry name" value="HELICASE_CTER"/>
    <property type="match status" value="1"/>
</dbReference>
<dbReference type="SUPFAM" id="SSF50249">
    <property type="entry name" value="Nucleic acid-binding proteins"/>
    <property type="match status" value="1"/>
</dbReference>
<keyword evidence="4 10" id="KW-0347">Helicase</keyword>
<dbReference type="CDD" id="cd04488">
    <property type="entry name" value="RecG_wedge_OBF"/>
    <property type="match status" value="1"/>
</dbReference>
<dbReference type="PROSITE" id="PS51192">
    <property type="entry name" value="HELICASE_ATP_BIND_1"/>
    <property type="match status" value="1"/>
</dbReference>
<protein>
    <submittedName>
        <fullName evidence="10">ATP-dependent DNA helicase RecG</fullName>
    </submittedName>
</protein>
<dbReference type="Pfam" id="PF00270">
    <property type="entry name" value="DEAD"/>
    <property type="match status" value="1"/>
</dbReference>
<evidence type="ECO:0000256" key="4">
    <source>
        <dbReference type="ARBA" id="ARBA00022806"/>
    </source>
</evidence>
<organism evidence="10 11">
    <name type="scientific">Francisella halioticida</name>
    <dbReference type="NCBI Taxonomy" id="549298"/>
    <lineage>
        <taxon>Bacteria</taxon>
        <taxon>Pseudomonadati</taxon>
        <taxon>Pseudomonadota</taxon>
        <taxon>Gammaproteobacteria</taxon>
        <taxon>Thiotrichales</taxon>
        <taxon>Francisellaceae</taxon>
        <taxon>Francisella</taxon>
    </lineage>
</organism>
<evidence type="ECO:0000256" key="7">
    <source>
        <dbReference type="ARBA" id="ARBA00023204"/>
    </source>
</evidence>
<dbReference type="InterPro" id="IPR033454">
    <property type="entry name" value="RecG_wedge"/>
</dbReference>
<dbReference type="GO" id="GO:0004386">
    <property type="term" value="F:helicase activity"/>
    <property type="evidence" value="ECO:0007669"/>
    <property type="project" value="UniProtKB-KW"/>
</dbReference>
<dbReference type="InterPro" id="IPR012340">
    <property type="entry name" value="NA-bd_OB-fold"/>
</dbReference>
<evidence type="ECO:0000256" key="6">
    <source>
        <dbReference type="ARBA" id="ARBA00023125"/>
    </source>
</evidence>
<evidence type="ECO:0000256" key="1">
    <source>
        <dbReference type="ARBA" id="ARBA00022741"/>
    </source>
</evidence>
<dbReference type="InterPro" id="IPR001650">
    <property type="entry name" value="Helicase_C-like"/>
</dbReference>
<evidence type="ECO:0000256" key="2">
    <source>
        <dbReference type="ARBA" id="ARBA00022763"/>
    </source>
</evidence>
<feature type="domain" description="Helicase C-terminal" evidence="9">
    <location>
        <begin position="470"/>
        <end position="617"/>
    </location>
</feature>
<gene>
    <name evidence="10" type="ORF">CDV26_02045</name>
</gene>
<dbReference type="Proteomes" id="UP000249910">
    <property type="component" value="Chromosome"/>
</dbReference>
<dbReference type="PANTHER" id="PTHR47964:SF1">
    <property type="entry name" value="ATP-DEPENDENT DNA HELICASE HOMOLOG RECG, CHLOROPLASTIC"/>
    <property type="match status" value="1"/>
</dbReference>
<evidence type="ECO:0000259" key="8">
    <source>
        <dbReference type="PROSITE" id="PS51192"/>
    </source>
</evidence>
<dbReference type="Pfam" id="PF00271">
    <property type="entry name" value="Helicase_C"/>
    <property type="match status" value="1"/>
</dbReference>
<dbReference type="EMBL" id="CP022132">
    <property type="protein sequence ID" value="ASG67336.1"/>
    <property type="molecule type" value="Genomic_DNA"/>
</dbReference>
<dbReference type="InterPro" id="IPR014001">
    <property type="entry name" value="Helicase_ATP-bd"/>
</dbReference>
<dbReference type="CDD" id="cd17992">
    <property type="entry name" value="DEXHc_RecG"/>
    <property type="match status" value="1"/>
</dbReference>
<keyword evidence="11" id="KW-1185">Reference proteome</keyword>
<dbReference type="SMART" id="SM00487">
    <property type="entry name" value="DEXDc"/>
    <property type="match status" value="1"/>
</dbReference>
<dbReference type="PANTHER" id="PTHR47964">
    <property type="entry name" value="ATP-DEPENDENT DNA HELICASE HOMOLOG RECG, CHLOROPLASTIC"/>
    <property type="match status" value="1"/>
</dbReference>
<dbReference type="InterPro" id="IPR011545">
    <property type="entry name" value="DEAD/DEAH_box_helicase_dom"/>
</dbReference>
<evidence type="ECO:0000256" key="3">
    <source>
        <dbReference type="ARBA" id="ARBA00022801"/>
    </source>
</evidence>
<feature type="domain" description="Helicase ATP-binding" evidence="8">
    <location>
        <begin position="270"/>
        <end position="437"/>
    </location>
</feature>
<evidence type="ECO:0000313" key="11">
    <source>
        <dbReference type="Proteomes" id="UP000249910"/>
    </source>
</evidence>
<proteinExistence type="predicted"/>
<reference evidence="10 11" key="1">
    <citation type="submission" date="2017-06" db="EMBL/GenBank/DDBJ databases">
        <title>Complete genome of Francisella halioticida.</title>
        <authorList>
            <person name="Sjodin A."/>
        </authorList>
    </citation>
    <scope>NUCLEOTIDE SEQUENCE [LARGE SCALE GENOMIC DNA]</scope>
    <source>
        <strain evidence="10 11">DSM 23729</strain>
    </source>
</reference>
<keyword evidence="6" id="KW-0238">DNA-binding</keyword>
<keyword evidence="1" id="KW-0547">Nucleotide-binding</keyword>
<keyword evidence="3" id="KW-0378">Hydrolase</keyword>
<dbReference type="Gene3D" id="2.40.50.140">
    <property type="entry name" value="Nucleic acid-binding proteins"/>
    <property type="match status" value="1"/>
</dbReference>
<dbReference type="RefSeq" id="WP_088771884.1">
    <property type="nucleotide sequence ID" value="NZ_AP023082.1"/>
</dbReference>
<dbReference type="Pfam" id="PF17191">
    <property type="entry name" value="RecG_wedge"/>
    <property type="match status" value="1"/>
</dbReference>
<evidence type="ECO:0000256" key="5">
    <source>
        <dbReference type="ARBA" id="ARBA00022840"/>
    </source>
</evidence>
<keyword evidence="7" id="KW-0234">DNA repair</keyword>
<dbReference type="InterPro" id="IPR027417">
    <property type="entry name" value="P-loop_NTPase"/>
</dbReference>
<evidence type="ECO:0000259" key="9">
    <source>
        <dbReference type="PROSITE" id="PS51194"/>
    </source>
</evidence>
<keyword evidence="2" id="KW-0227">DNA damage</keyword>
<evidence type="ECO:0000313" key="10">
    <source>
        <dbReference type="EMBL" id="ASG67336.1"/>
    </source>
</evidence>
<keyword evidence="5" id="KW-0067">ATP-binding</keyword>
<accession>A0ABM6LXJ9</accession>